<gene>
    <name evidence="2" type="ORF">H5410_030362</name>
</gene>
<feature type="compositionally biased region" description="Basic and acidic residues" evidence="1">
    <location>
        <begin position="54"/>
        <end position="66"/>
    </location>
</feature>
<protein>
    <submittedName>
        <fullName evidence="2">Uncharacterized protein</fullName>
    </submittedName>
</protein>
<dbReference type="Proteomes" id="UP000824120">
    <property type="component" value="Chromosome 6"/>
</dbReference>
<feature type="compositionally biased region" description="Polar residues" evidence="1">
    <location>
        <begin position="17"/>
        <end position="53"/>
    </location>
</feature>
<accession>A0A9J5YH79</accession>
<evidence type="ECO:0000313" key="3">
    <source>
        <dbReference type="Proteomes" id="UP000824120"/>
    </source>
</evidence>
<dbReference type="EMBL" id="JACXVP010000006">
    <property type="protein sequence ID" value="KAG5598992.1"/>
    <property type="molecule type" value="Genomic_DNA"/>
</dbReference>
<reference evidence="2 3" key="1">
    <citation type="submission" date="2020-09" db="EMBL/GenBank/DDBJ databases">
        <title>De no assembly of potato wild relative species, Solanum commersonii.</title>
        <authorList>
            <person name="Cho K."/>
        </authorList>
    </citation>
    <scope>NUCLEOTIDE SEQUENCE [LARGE SCALE GENOMIC DNA]</scope>
    <source>
        <strain evidence="2">LZ3.2</strain>
        <tissue evidence="2">Leaf</tissue>
    </source>
</reference>
<organism evidence="2 3">
    <name type="scientific">Solanum commersonii</name>
    <name type="common">Commerson's wild potato</name>
    <name type="synonym">Commerson's nightshade</name>
    <dbReference type="NCBI Taxonomy" id="4109"/>
    <lineage>
        <taxon>Eukaryota</taxon>
        <taxon>Viridiplantae</taxon>
        <taxon>Streptophyta</taxon>
        <taxon>Embryophyta</taxon>
        <taxon>Tracheophyta</taxon>
        <taxon>Spermatophyta</taxon>
        <taxon>Magnoliopsida</taxon>
        <taxon>eudicotyledons</taxon>
        <taxon>Gunneridae</taxon>
        <taxon>Pentapetalae</taxon>
        <taxon>asterids</taxon>
        <taxon>lamiids</taxon>
        <taxon>Solanales</taxon>
        <taxon>Solanaceae</taxon>
        <taxon>Solanoideae</taxon>
        <taxon>Solaneae</taxon>
        <taxon>Solanum</taxon>
    </lineage>
</organism>
<dbReference type="AlphaFoldDB" id="A0A9J5YH79"/>
<name>A0A9J5YH79_SOLCO</name>
<evidence type="ECO:0000313" key="2">
    <source>
        <dbReference type="EMBL" id="KAG5598992.1"/>
    </source>
</evidence>
<feature type="region of interest" description="Disordered" evidence="1">
    <location>
        <begin position="1"/>
        <end position="66"/>
    </location>
</feature>
<proteinExistence type="predicted"/>
<comment type="caution">
    <text evidence="2">The sequence shown here is derived from an EMBL/GenBank/DDBJ whole genome shotgun (WGS) entry which is preliminary data.</text>
</comment>
<evidence type="ECO:0000256" key="1">
    <source>
        <dbReference type="SAM" id="MobiDB-lite"/>
    </source>
</evidence>
<keyword evidence="3" id="KW-1185">Reference proteome</keyword>
<sequence length="66" mass="7497">MASVKKKNNKSHEETTSRQVETNLTTMKVYSERTNNARTTSQGPQDSVQNAPQQDKHKPIKQEPSK</sequence>